<dbReference type="STRING" id="1798351.A2930_03480"/>
<dbReference type="PANTHER" id="PTHR34573:SF1">
    <property type="entry name" value="VITAMIN K EPOXIDE REDUCTASE DOMAIN-CONTAINING PROTEIN"/>
    <property type="match status" value="1"/>
</dbReference>
<comment type="caution">
    <text evidence="2">The sequence shown here is derived from an EMBL/GenBank/DDBJ whole genome shotgun (WGS) entry which is preliminary data.</text>
</comment>
<dbReference type="PANTHER" id="PTHR34573">
    <property type="entry name" value="VKC DOMAIN-CONTAINING PROTEIN"/>
    <property type="match status" value="1"/>
</dbReference>
<protein>
    <recommendedName>
        <fullName evidence="4">Thioredoxin domain-containing protein</fullName>
    </recommendedName>
</protein>
<dbReference type="SUPFAM" id="SSF52833">
    <property type="entry name" value="Thioredoxin-like"/>
    <property type="match status" value="1"/>
</dbReference>
<name>A0A1F5X090_9BACT</name>
<evidence type="ECO:0000256" key="1">
    <source>
        <dbReference type="SAM" id="Phobius"/>
    </source>
</evidence>
<keyword evidence="1" id="KW-0812">Transmembrane</keyword>
<evidence type="ECO:0000313" key="2">
    <source>
        <dbReference type="EMBL" id="OGF81300.1"/>
    </source>
</evidence>
<evidence type="ECO:0000313" key="3">
    <source>
        <dbReference type="Proteomes" id="UP000178114"/>
    </source>
</evidence>
<dbReference type="Proteomes" id="UP000178114">
    <property type="component" value="Unassembled WGS sequence"/>
</dbReference>
<sequence length="139" mass="15337">MKFTNKTTDFMRTKTKGKIFFILIAGAVVLAAWFYFAFRGGGASGKLDSFALCLKEKGTIFYGAFWCSHCQAQKKLFGSSAKLLPYVECSFPNGRGQLQVCNDKNIKSYPTWDFADGERKEGEVSLADLSAKTGCALPE</sequence>
<proteinExistence type="predicted"/>
<accession>A0A1F5X090</accession>
<dbReference type="EMBL" id="MFID01000013">
    <property type="protein sequence ID" value="OGF81300.1"/>
    <property type="molecule type" value="Genomic_DNA"/>
</dbReference>
<evidence type="ECO:0008006" key="4">
    <source>
        <dbReference type="Google" id="ProtNLM"/>
    </source>
</evidence>
<reference evidence="2 3" key="1">
    <citation type="journal article" date="2016" name="Nat. Commun.">
        <title>Thousands of microbial genomes shed light on interconnected biogeochemical processes in an aquifer system.</title>
        <authorList>
            <person name="Anantharaman K."/>
            <person name="Brown C.T."/>
            <person name="Hug L.A."/>
            <person name="Sharon I."/>
            <person name="Castelle C.J."/>
            <person name="Probst A.J."/>
            <person name="Thomas B.C."/>
            <person name="Singh A."/>
            <person name="Wilkins M.J."/>
            <person name="Karaoz U."/>
            <person name="Brodie E.L."/>
            <person name="Williams K.H."/>
            <person name="Hubbard S.S."/>
            <person name="Banfield J.F."/>
        </authorList>
    </citation>
    <scope>NUCLEOTIDE SEQUENCE [LARGE SCALE GENOMIC DNA]</scope>
</reference>
<feature type="transmembrane region" description="Helical" evidence="1">
    <location>
        <begin position="20"/>
        <end position="38"/>
    </location>
</feature>
<keyword evidence="1" id="KW-1133">Transmembrane helix</keyword>
<keyword evidence="1" id="KW-0472">Membrane</keyword>
<gene>
    <name evidence="2" type="ORF">A2930_03480</name>
</gene>
<organism evidence="2 3">
    <name type="scientific">Candidatus Giovannonibacteria bacterium RIFCSPLOWO2_01_FULL_45_34</name>
    <dbReference type="NCBI Taxonomy" id="1798351"/>
    <lineage>
        <taxon>Bacteria</taxon>
        <taxon>Candidatus Giovannoniibacteriota</taxon>
    </lineage>
</organism>
<dbReference type="InterPro" id="IPR036249">
    <property type="entry name" value="Thioredoxin-like_sf"/>
</dbReference>
<dbReference type="Gene3D" id="3.40.30.10">
    <property type="entry name" value="Glutaredoxin"/>
    <property type="match status" value="1"/>
</dbReference>
<dbReference type="AlphaFoldDB" id="A0A1F5X090"/>